<dbReference type="AlphaFoldDB" id="A0A9N9DJW5"/>
<feature type="non-terminal residue" evidence="1">
    <location>
        <position position="1"/>
    </location>
</feature>
<evidence type="ECO:0000313" key="1">
    <source>
        <dbReference type="EMBL" id="CAG8643333.1"/>
    </source>
</evidence>
<protein>
    <submittedName>
        <fullName evidence="1">3235_t:CDS:1</fullName>
    </submittedName>
</protein>
<accession>A0A9N9DJW5</accession>
<dbReference type="Proteomes" id="UP000789739">
    <property type="component" value="Unassembled WGS sequence"/>
</dbReference>
<dbReference type="EMBL" id="CAJVPI010002437">
    <property type="protein sequence ID" value="CAG8643333.1"/>
    <property type="molecule type" value="Genomic_DNA"/>
</dbReference>
<sequence>ENIGESGFRNEYQKGTQGSPELLIIKQGVSLFFSEGLTSNLSQRGKKPHKEINPPNLYWEVRATAKVNKPPWE</sequence>
<reference evidence="1" key="1">
    <citation type="submission" date="2021-06" db="EMBL/GenBank/DDBJ databases">
        <authorList>
            <person name="Kallberg Y."/>
            <person name="Tangrot J."/>
            <person name="Rosling A."/>
        </authorList>
    </citation>
    <scope>NUCLEOTIDE SEQUENCE</scope>
    <source>
        <strain evidence="1">BR232B</strain>
    </source>
</reference>
<proteinExistence type="predicted"/>
<name>A0A9N9DJW5_9GLOM</name>
<keyword evidence="2" id="KW-1185">Reference proteome</keyword>
<evidence type="ECO:0000313" key="2">
    <source>
        <dbReference type="Proteomes" id="UP000789739"/>
    </source>
</evidence>
<comment type="caution">
    <text evidence="1">The sequence shown here is derived from an EMBL/GenBank/DDBJ whole genome shotgun (WGS) entry which is preliminary data.</text>
</comment>
<organism evidence="1 2">
    <name type="scientific">Paraglomus brasilianum</name>
    <dbReference type="NCBI Taxonomy" id="144538"/>
    <lineage>
        <taxon>Eukaryota</taxon>
        <taxon>Fungi</taxon>
        <taxon>Fungi incertae sedis</taxon>
        <taxon>Mucoromycota</taxon>
        <taxon>Glomeromycotina</taxon>
        <taxon>Glomeromycetes</taxon>
        <taxon>Paraglomerales</taxon>
        <taxon>Paraglomeraceae</taxon>
        <taxon>Paraglomus</taxon>
    </lineage>
</organism>
<gene>
    <name evidence="1" type="ORF">PBRASI_LOCUS9889</name>
</gene>